<proteinExistence type="predicted"/>
<dbReference type="AlphaFoldDB" id="D5SRH6"/>
<dbReference type="HOGENOM" id="CLU_2059199_0_0_0"/>
<protein>
    <submittedName>
        <fullName evidence="1">Uncharacterized protein</fullName>
    </submittedName>
</protein>
<evidence type="ECO:0000313" key="1">
    <source>
        <dbReference type="EMBL" id="ADG68669.1"/>
    </source>
</evidence>
<dbReference type="OrthoDB" id="9999811at2"/>
<reference evidence="1 2" key="1">
    <citation type="journal article" date="2010" name="Stand. Genomic Sci.">
        <title>Complete genome sequence of Planctomyces limnophilus type strain (Mu 290).</title>
        <authorList>
            <person name="Labutti K."/>
            <person name="Sikorski J."/>
            <person name="Schneider S."/>
            <person name="Nolan M."/>
            <person name="Lucas S."/>
            <person name="Glavina Del Rio T."/>
            <person name="Tice H."/>
            <person name="Cheng J.F."/>
            <person name="Goodwin L."/>
            <person name="Pitluck S."/>
            <person name="Liolios K."/>
            <person name="Ivanova N."/>
            <person name="Mavromatis K."/>
            <person name="Mikhailova N."/>
            <person name="Pati A."/>
            <person name="Chen A."/>
            <person name="Palaniappan K."/>
            <person name="Land M."/>
            <person name="Hauser L."/>
            <person name="Chang Y.J."/>
            <person name="Jeffries C.D."/>
            <person name="Tindall B.J."/>
            <person name="Rohde M."/>
            <person name="Goker M."/>
            <person name="Woyke T."/>
            <person name="Bristow J."/>
            <person name="Eisen J.A."/>
            <person name="Markowitz V."/>
            <person name="Hugenholtz P."/>
            <person name="Kyrpides N.C."/>
            <person name="Klenk H.P."/>
            <person name="Lapidus A."/>
        </authorList>
    </citation>
    <scope>NUCLEOTIDE SEQUENCE [LARGE SCALE GENOMIC DNA]</scope>
    <source>
        <strain evidence="2">ATCC 43296 / DSM 3776 / IFAM 1008 / 290</strain>
    </source>
</reference>
<evidence type="ECO:0000313" key="2">
    <source>
        <dbReference type="Proteomes" id="UP000002220"/>
    </source>
</evidence>
<dbReference type="RefSeq" id="WP_013111100.1">
    <property type="nucleotide sequence ID" value="NC_014148.1"/>
</dbReference>
<gene>
    <name evidence="1" type="ordered locus">Plim_2847</name>
</gene>
<dbReference type="EMBL" id="CP001744">
    <property type="protein sequence ID" value="ADG68669.1"/>
    <property type="molecule type" value="Genomic_DNA"/>
</dbReference>
<accession>D5SRH6</accession>
<keyword evidence="2" id="KW-1185">Reference proteome</keyword>
<sequence length="119" mass="13263">MPKTTLFDELVPHLKKKTGSVTRIYFRRGKVRPGDKVAIKRKDVSTGDIAFEWTGDVEKWKGKFVLVKLYCKVGYKPPTRTKSSVPVVDEDVVEVVVTVTAGTEPVDEETIVVPLSDEG</sequence>
<organism evidence="1 2">
    <name type="scientific">Planctopirus limnophila (strain ATCC 43296 / DSM 3776 / IFAM 1008 / Mu 290)</name>
    <name type="common">Planctomyces limnophilus</name>
    <dbReference type="NCBI Taxonomy" id="521674"/>
    <lineage>
        <taxon>Bacteria</taxon>
        <taxon>Pseudomonadati</taxon>
        <taxon>Planctomycetota</taxon>
        <taxon>Planctomycetia</taxon>
        <taxon>Planctomycetales</taxon>
        <taxon>Planctomycetaceae</taxon>
        <taxon>Planctopirus</taxon>
    </lineage>
</organism>
<name>D5SRH6_PLAL2</name>
<dbReference type="KEGG" id="plm:Plim_2847"/>
<dbReference type="Proteomes" id="UP000002220">
    <property type="component" value="Chromosome"/>
</dbReference>